<dbReference type="Proteomes" id="UP000761411">
    <property type="component" value="Unassembled WGS sequence"/>
</dbReference>
<accession>A0A944GZA3</accession>
<evidence type="ECO:0000256" key="8">
    <source>
        <dbReference type="SAM" id="Phobius"/>
    </source>
</evidence>
<dbReference type="Pfam" id="PF00672">
    <property type="entry name" value="HAMP"/>
    <property type="match status" value="1"/>
</dbReference>
<comment type="subcellular location">
    <subcellularLocation>
        <location evidence="1">Cell membrane</location>
    </subcellularLocation>
</comment>
<feature type="coiled-coil region" evidence="7">
    <location>
        <begin position="168"/>
        <end position="198"/>
    </location>
</feature>
<evidence type="ECO:0000259" key="9">
    <source>
        <dbReference type="PROSITE" id="PS50111"/>
    </source>
</evidence>
<sequence length="433" mass="47754">MRRLVNISLKTKVFSFFGMLFFVYAISTVYNFYLLNHYKDSSGTSELVSKSLYSTTIAGTLISIGCIVFILILFQNVFRPIDRLTDATKKMVNGDLSIQIESGTMDEMGMLTSHFNEMIEKLRVLVSQSQSNTGLILDSAIKLYESSHEHEKESDRINSSIMQISAGAERQQEQYTYLNEIAENMEDRIKEIAELANAIDAMSSANVAKSGVGMELIGQTSAQIEHMNHITSEAAVNAEKLAEKTNEIDQIVSIISGISNQTNLLALNAAIEAARAGEQGKGFAVVAGEVRALAEQSLQASKQIQSVIESVRTEIIKMVEVMAGGNSEVQKGSRLFSNVHEQYSDMREGILSIQREIDRIAHYADDLKEQTSELTTMNRESMSILHTNSAGISEMAAGFTNQGDTVRELTATAENLKRVSSIQKEAVSAFRNI</sequence>
<dbReference type="GO" id="GO:0005886">
    <property type="term" value="C:plasma membrane"/>
    <property type="evidence" value="ECO:0007669"/>
    <property type="project" value="UniProtKB-SubCell"/>
</dbReference>
<dbReference type="PROSITE" id="PS50111">
    <property type="entry name" value="CHEMOTAXIS_TRANSDUC_2"/>
    <property type="match status" value="1"/>
</dbReference>
<protein>
    <submittedName>
        <fullName evidence="11">Methyl-accepting chemotaxis protein</fullName>
    </submittedName>
</protein>
<keyword evidence="7" id="KW-0175">Coiled coil</keyword>
<comment type="caution">
    <text evidence="11">The sequence shown here is derived from an EMBL/GenBank/DDBJ whole genome shotgun (WGS) entry which is preliminary data.</text>
</comment>
<dbReference type="Gene3D" id="1.10.287.950">
    <property type="entry name" value="Methyl-accepting chemotaxis protein"/>
    <property type="match status" value="1"/>
</dbReference>
<dbReference type="GO" id="GO:0007165">
    <property type="term" value="P:signal transduction"/>
    <property type="evidence" value="ECO:0007669"/>
    <property type="project" value="UniProtKB-KW"/>
</dbReference>
<dbReference type="PANTHER" id="PTHR32089">
    <property type="entry name" value="METHYL-ACCEPTING CHEMOTAXIS PROTEIN MCPB"/>
    <property type="match status" value="1"/>
</dbReference>
<dbReference type="CDD" id="cd06225">
    <property type="entry name" value="HAMP"/>
    <property type="match status" value="1"/>
</dbReference>
<feature type="domain" description="HAMP" evidence="10">
    <location>
        <begin position="75"/>
        <end position="127"/>
    </location>
</feature>
<keyword evidence="4 6" id="KW-0807">Transducer</keyword>
<dbReference type="RefSeq" id="WP_213372058.1">
    <property type="nucleotide sequence ID" value="NZ_QTKX01000003.1"/>
</dbReference>
<comment type="similarity">
    <text evidence="5">Belongs to the methyl-accepting chemotaxis (MCP) protein family.</text>
</comment>
<evidence type="ECO:0000256" key="4">
    <source>
        <dbReference type="ARBA" id="ARBA00023224"/>
    </source>
</evidence>
<dbReference type="AlphaFoldDB" id="A0A944GZA3"/>
<dbReference type="Gene3D" id="6.10.340.10">
    <property type="match status" value="1"/>
</dbReference>
<evidence type="ECO:0000256" key="2">
    <source>
        <dbReference type="ARBA" id="ARBA00022475"/>
    </source>
</evidence>
<name>A0A944GZA3_9BACI</name>
<evidence type="ECO:0000313" key="11">
    <source>
        <dbReference type="EMBL" id="MBS8266620.1"/>
    </source>
</evidence>
<evidence type="ECO:0000259" key="10">
    <source>
        <dbReference type="PROSITE" id="PS50885"/>
    </source>
</evidence>
<keyword evidence="12" id="KW-1185">Reference proteome</keyword>
<proteinExistence type="inferred from homology"/>
<evidence type="ECO:0000256" key="7">
    <source>
        <dbReference type="SAM" id="Coils"/>
    </source>
</evidence>
<dbReference type="Pfam" id="PF00015">
    <property type="entry name" value="MCPsignal"/>
    <property type="match status" value="1"/>
</dbReference>
<keyword evidence="3 8" id="KW-0472">Membrane</keyword>
<dbReference type="InterPro" id="IPR004089">
    <property type="entry name" value="MCPsignal_dom"/>
</dbReference>
<feature type="domain" description="Methyl-accepting transducer" evidence="9">
    <location>
        <begin position="146"/>
        <end position="396"/>
    </location>
</feature>
<reference evidence="11 12" key="1">
    <citation type="journal article" date="2021" name="Microorganisms">
        <title>Bacterial Dimethylsulfoniopropionate Biosynthesis in the East China Sea.</title>
        <authorList>
            <person name="Liu J."/>
            <person name="Zhang Y."/>
            <person name="Liu J."/>
            <person name="Zhong H."/>
            <person name="Williams B.T."/>
            <person name="Zheng Y."/>
            <person name="Curson A.R.J."/>
            <person name="Sun C."/>
            <person name="Sun H."/>
            <person name="Song D."/>
            <person name="Wagner Mackenzie B."/>
            <person name="Bermejo Martinez A."/>
            <person name="Todd J.D."/>
            <person name="Zhang X.H."/>
        </authorList>
    </citation>
    <scope>NUCLEOTIDE SEQUENCE [LARGE SCALE GENOMIC DNA]</scope>
    <source>
        <strain evidence="11 12">ESS08</strain>
    </source>
</reference>
<dbReference type="EMBL" id="QTKX01000003">
    <property type="protein sequence ID" value="MBS8266620.1"/>
    <property type="molecule type" value="Genomic_DNA"/>
</dbReference>
<organism evidence="11 12">
    <name type="scientific">Mesobacillus boroniphilus</name>
    <dbReference type="NCBI Taxonomy" id="308892"/>
    <lineage>
        <taxon>Bacteria</taxon>
        <taxon>Bacillati</taxon>
        <taxon>Bacillota</taxon>
        <taxon>Bacilli</taxon>
        <taxon>Bacillales</taxon>
        <taxon>Bacillaceae</taxon>
        <taxon>Mesobacillus</taxon>
    </lineage>
</organism>
<dbReference type="SUPFAM" id="SSF58104">
    <property type="entry name" value="Methyl-accepting chemotaxis protein (MCP) signaling domain"/>
    <property type="match status" value="1"/>
</dbReference>
<evidence type="ECO:0000313" key="12">
    <source>
        <dbReference type="Proteomes" id="UP000761411"/>
    </source>
</evidence>
<evidence type="ECO:0000256" key="5">
    <source>
        <dbReference type="ARBA" id="ARBA00029447"/>
    </source>
</evidence>
<keyword evidence="2" id="KW-1003">Cell membrane</keyword>
<evidence type="ECO:0000256" key="1">
    <source>
        <dbReference type="ARBA" id="ARBA00004236"/>
    </source>
</evidence>
<gene>
    <name evidence="11" type="ORF">DYI25_19535</name>
</gene>
<dbReference type="InterPro" id="IPR003660">
    <property type="entry name" value="HAMP_dom"/>
</dbReference>
<keyword evidence="8" id="KW-0812">Transmembrane</keyword>
<dbReference type="SMART" id="SM00283">
    <property type="entry name" value="MA"/>
    <property type="match status" value="1"/>
</dbReference>
<dbReference type="PANTHER" id="PTHR32089:SF112">
    <property type="entry name" value="LYSOZYME-LIKE PROTEIN-RELATED"/>
    <property type="match status" value="1"/>
</dbReference>
<keyword evidence="8" id="KW-1133">Transmembrane helix</keyword>
<feature type="transmembrane region" description="Helical" evidence="8">
    <location>
        <begin position="53"/>
        <end position="74"/>
    </location>
</feature>
<evidence type="ECO:0000256" key="3">
    <source>
        <dbReference type="ARBA" id="ARBA00023136"/>
    </source>
</evidence>
<dbReference type="SMART" id="SM00304">
    <property type="entry name" value="HAMP"/>
    <property type="match status" value="1"/>
</dbReference>
<evidence type="ECO:0000256" key="6">
    <source>
        <dbReference type="PROSITE-ProRule" id="PRU00284"/>
    </source>
</evidence>
<feature type="transmembrane region" description="Helical" evidence="8">
    <location>
        <begin position="12"/>
        <end position="33"/>
    </location>
</feature>
<dbReference type="PROSITE" id="PS50885">
    <property type="entry name" value="HAMP"/>
    <property type="match status" value="1"/>
</dbReference>